<dbReference type="Pfam" id="PF00912">
    <property type="entry name" value="Transgly"/>
    <property type="match status" value="1"/>
</dbReference>
<evidence type="ECO:0000313" key="32">
    <source>
        <dbReference type="EMBL" id="RXN86715.1"/>
    </source>
</evidence>
<evidence type="ECO:0000256" key="10">
    <source>
        <dbReference type="ARBA" id="ARBA00022670"/>
    </source>
</evidence>
<dbReference type="GO" id="GO:0030288">
    <property type="term" value="C:outer membrane-bounded periplasmic space"/>
    <property type="evidence" value="ECO:0007669"/>
    <property type="project" value="TreeGrafter"/>
</dbReference>
<dbReference type="Pfam" id="PF17092">
    <property type="entry name" value="PCB_OB"/>
    <property type="match status" value="1"/>
</dbReference>
<evidence type="ECO:0000256" key="24">
    <source>
        <dbReference type="ARBA" id="ARBA00044770"/>
    </source>
</evidence>
<dbReference type="GO" id="GO:0008955">
    <property type="term" value="F:peptidoglycan glycosyltransferase activity"/>
    <property type="evidence" value="ECO:0007669"/>
    <property type="project" value="UniProtKB-EC"/>
</dbReference>
<keyword evidence="9" id="KW-0121">Carboxypeptidase</keyword>
<comment type="similarity">
    <text evidence="3">In the C-terminal section; belongs to the transpeptidase family.</text>
</comment>
<keyword evidence="14" id="KW-0378">Hydrolase</keyword>
<keyword evidence="18 28" id="KW-1133">Transmembrane helix</keyword>
<evidence type="ECO:0000256" key="21">
    <source>
        <dbReference type="ARBA" id="ARBA00023268"/>
    </source>
</evidence>
<comment type="subcellular location">
    <subcellularLocation>
        <location evidence="1">Cell inner membrane</location>
        <topology evidence="1">Single-pass type II membrane protein</topology>
    </subcellularLocation>
</comment>
<dbReference type="EMBL" id="PYAL01000005">
    <property type="protein sequence ID" value="RXN86715.1"/>
    <property type="molecule type" value="Genomic_DNA"/>
</dbReference>
<comment type="catalytic activity">
    <reaction evidence="23">
        <text>Preferential cleavage: (Ac)2-L-Lys-D-Ala-|-D-Ala. Also transpeptidation of peptidyl-alanyl moieties that are N-acyl substituents of D-alanine.</text>
        <dbReference type="EC" id="3.4.16.4"/>
    </reaction>
</comment>
<dbReference type="GO" id="GO:0009002">
    <property type="term" value="F:serine-type D-Ala-D-Ala carboxypeptidase activity"/>
    <property type="evidence" value="ECO:0007669"/>
    <property type="project" value="UniProtKB-EC"/>
</dbReference>
<evidence type="ECO:0000259" key="31">
    <source>
        <dbReference type="Pfam" id="PF17092"/>
    </source>
</evidence>
<protein>
    <recommendedName>
        <fullName evidence="6">Penicillin-binding protein 1A</fullName>
        <ecNumber evidence="24">2.4.99.28</ecNumber>
        <ecNumber evidence="5">3.4.16.4</ecNumber>
    </recommendedName>
</protein>
<sequence length="815" mass="89170">MSKPQNPSKKDQPTSSGSPFLRFFVKLGIFCLGLGICGLLLGGMALALAWPNLPDLHAMTDYRPRVPLRVYTADKVLIGEFGEERRNVLRFNEIPDVMKAAVLSAEDDRFYQHGGIDWTGVARAGLTNIVNMSKTQGASTITMQVARNFYLSSEKTYSRKFYELLLTFKIESSLTKDQILELYMNQIYLGHRAYGFAAASRTYFGKPLSEISPAEAAMLAGIPKAPSRFNPLSNLPRAQIRQHYVLGRMHNLGYLTDAEYQTAMSQPIVLKSAEGTPAGGYAIHGEYVAELARQLLFGVYQDNVYSRGLNIYTTVQSKDQEAAYRAVREGVLDYTRRAPYPGPEDQLDMPAGVENNPGQLDEFLDGVLDKYSDSGDLLVALVLSASPNEIRLVRSSREVISITDKKTLGVVARALNDKAKPEARIKRGSVVYIHKLPDDSWEVINMPAVQAAFVALSPQDGAIRAMVGGFDFYRGNFNRVTQAWRQPGSNIKPFVYAASLERGLTPATQISDQPFELSAAQTGSKAWSPKNYGNQYEPMLTMRQGLYKSKNMVSIRIIQAIGPQYAQDYLTRFGFDKSRQPAVLPLALGAGSVTPLQLAGAYSVFANGGYRITPYLIDKVTDSSGKVVMQAKPLVAGDSAARAIDPRTAFVMDDMLRGVATYGTAARARAVLKRNDIAGKTGTTNESVDAWFSGYTPSLVATAWLGYDQPKSLGSRETGGGVALPIWLSYMQDVLKGVPEQKQRPKPDGLITENGEYYFSEFPPGQAVARLGLPQGDSLGEFLNALNSSSNDGDGYNNGQSKPQGTSFGEGSMPR</sequence>
<feature type="region of interest" description="Disordered" evidence="27">
    <location>
        <begin position="782"/>
        <end position="815"/>
    </location>
</feature>
<dbReference type="InterPro" id="IPR036950">
    <property type="entry name" value="PBP_transglycosylase"/>
</dbReference>
<keyword evidence="10" id="KW-0645">Protease</keyword>
<evidence type="ECO:0000256" key="7">
    <source>
        <dbReference type="ARBA" id="ARBA00022475"/>
    </source>
</evidence>
<evidence type="ECO:0000256" key="15">
    <source>
        <dbReference type="ARBA" id="ARBA00022960"/>
    </source>
</evidence>
<dbReference type="OrthoDB" id="9766909at2"/>
<evidence type="ECO:0000256" key="3">
    <source>
        <dbReference type="ARBA" id="ARBA00007090"/>
    </source>
</evidence>
<evidence type="ECO:0000256" key="9">
    <source>
        <dbReference type="ARBA" id="ARBA00022645"/>
    </source>
</evidence>
<keyword evidence="13 28" id="KW-0812">Transmembrane</keyword>
<dbReference type="GO" id="GO:0008360">
    <property type="term" value="P:regulation of cell shape"/>
    <property type="evidence" value="ECO:0007669"/>
    <property type="project" value="UniProtKB-KW"/>
</dbReference>
<evidence type="ECO:0000256" key="17">
    <source>
        <dbReference type="ARBA" id="ARBA00022984"/>
    </source>
</evidence>
<reference evidence="32 33" key="1">
    <citation type="journal article" date="2017" name="Int. J. Syst. Evol. Microbiol.">
        <title>Achromobacter aloeverae sp. nov., isolated from the root of Aloe vera (L.) Burm.f.</title>
        <authorList>
            <person name="Kuncharoen N."/>
            <person name="Muramatsu Y."/>
            <person name="Shibata C."/>
            <person name="Kamakura Y."/>
            <person name="Nakagawa Y."/>
            <person name="Tanasupawat S."/>
        </authorList>
    </citation>
    <scope>NUCLEOTIDE SEQUENCE [LARGE SCALE GENOMIC DNA]</scope>
    <source>
        <strain evidence="32 33">AVA-1</strain>
    </source>
</reference>
<dbReference type="InterPro" id="IPR012338">
    <property type="entry name" value="Beta-lactam/transpept-like"/>
</dbReference>
<keyword evidence="21" id="KW-0511">Multifunctional enzyme</keyword>
<comment type="similarity">
    <text evidence="4">In the N-terminal section; belongs to the glycosyltransferase 51 family.</text>
</comment>
<organism evidence="32 33">
    <name type="scientific">Achromobacter aloeverae</name>
    <dbReference type="NCBI Taxonomy" id="1750518"/>
    <lineage>
        <taxon>Bacteria</taxon>
        <taxon>Pseudomonadati</taxon>
        <taxon>Pseudomonadota</taxon>
        <taxon>Betaproteobacteria</taxon>
        <taxon>Burkholderiales</taxon>
        <taxon>Alcaligenaceae</taxon>
        <taxon>Achromobacter</taxon>
    </lineage>
</organism>
<keyword evidence="19 28" id="KW-0472">Membrane</keyword>
<keyword evidence="12" id="KW-0808">Transferase</keyword>
<dbReference type="EC" id="2.4.99.28" evidence="24"/>
<dbReference type="GO" id="GO:0009252">
    <property type="term" value="P:peptidoglycan biosynthetic process"/>
    <property type="evidence" value="ECO:0007669"/>
    <property type="project" value="UniProtKB-UniPathway"/>
</dbReference>
<evidence type="ECO:0000256" key="19">
    <source>
        <dbReference type="ARBA" id="ARBA00023136"/>
    </source>
</evidence>
<keyword evidence="17" id="KW-0573">Peptidoglycan synthesis</keyword>
<dbReference type="AlphaFoldDB" id="A0A4Q1HHA6"/>
<dbReference type="Pfam" id="PF00905">
    <property type="entry name" value="Transpeptidase"/>
    <property type="match status" value="1"/>
</dbReference>
<evidence type="ECO:0000256" key="6">
    <source>
        <dbReference type="ARBA" id="ARBA00018638"/>
    </source>
</evidence>
<dbReference type="GO" id="GO:0071555">
    <property type="term" value="P:cell wall organization"/>
    <property type="evidence" value="ECO:0007669"/>
    <property type="project" value="UniProtKB-KW"/>
</dbReference>
<evidence type="ECO:0000256" key="5">
    <source>
        <dbReference type="ARBA" id="ARBA00012448"/>
    </source>
</evidence>
<evidence type="ECO:0000313" key="33">
    <source>
        <dbReference type="Proteomes" id="UP000290849"/>
    </source>
</evidence>
<evidence type="ECO:0000259" key="29">
    <source>
        <dbReference type="Pfam" id="PF00905"/>
    </source>
</evidence>
<keyword evidence="20" id="KW-0046">Antibiotic resistance</keyword>
<evidence type="ECO:0000256" key="12">
    <source>
        <dbReference type="ARBA" id="ARBA00022679"/>
    </source>
</evidence>
<feature type="domain" description="Penicillin-binding protein transpeptidase" evidence="29">
    <location>
        <begin position="452"/>
        <end position="700"/>
    </location>
</feature>
<evidence type="ECO:0000256" key="20">
    <source>
        <dbReference type="ARBA" id="ARBA00023251"/>
    </source>
</evidence>
<accession>A0A4Q1HHA6</accession>
<dbReference type="FunFam" id="1.10.3810.10:FF:000003">
    <property type="entry name" value="Penicillin-binding protein 1a"/>
    <property type="match status" value="1"/>
</dbReference>
<dbReference type="Gene3D" id="3.40.710.10">
    <property type="entry name" value="DD-peptidase/beta-lactamase superfamily"/>
    <property type="match status" value="2"/>
</dbReference>
<dbReference type="GO" id="GO:0008658">
    <property type="term" value="F:penicillin binding"/>
    <property type="evidence" value="ECO:0007669"/>
    <property type="project" value="InterPro"/>
</dbReference>
<feature type="transmembrane region" description="Helical" evidence="28">
    <location>
        <begin position="20"/>
        <end position="50"/>
    </location>
</feature>
<feature type="domain" description="Glycosyl transferase family 51" evidence="30">
    <location>
        <begin position="77"/>
        <end position="250"/>
    </location>
</feature>
<evidence type="ECO:0000256" key="13">
    <source>
        <dbReference type="ARBA" id="ARBA00022692"/>
    </source>
</evidence>
<dbReference type="EC" id="3.4.16.4" evidence="5"/>
<evidence type="ECO:0000256" key="14">
    <source>
        <dbReference type="ARBA" id="ARBA00022801"/>
    </source>
</evidence>
<dbReference type="SUPFAM" id="SSF53955">
    <property type="entry name" value="Lysozyme-like"/>
    <property type="match status" value="1"/>
</dbReference>
<comment type="caution">
    <text evidence="32">The sequence shown here is derived from an EMBL/GenBank/DDBJ whole genome shotgun (WGS) entry which is preliminary data.</text>
</comment>
<dbReference type="GO" id="GO:0005886">
    <property type="term" value="C:plasma membrane"/>
    <property type="evidence" value="ECO:0007669"/>
    <property type="project" value="UniProtKB-SubCell"/>
</dbReference>
<dbReference type="GO" id="GO:0046677">
    <property type="term" value="P:response to antibiotic"/>
    <property type="evidence" value="ECO:0007669"/>
    <property type="project" value="UniProtKB-KW"/>
</dbReference>
<dbReference type="PANTHER" id="PTHR32282:SF27">
    <property type="entry name" value="PENICILLIN-BINDING PROTEIN 1A"/>
    <property type="match status" value="1"/>
</dbReference>
<dbReference type="Proteomes" id="UP000290849">
    <property type="component" value="Unassembled WGS sequence"/>
</dbReference>
<dbReference type="InterPro" id="IPR001460">
    <property type="entry name" value="PCN-bd_Tpept"/>
</dbReference>
<evidence type="ECO:0000256" key="2">
    <source>
        <dbReference type="ARBA" id="ARBA00004752"/>
    </source>
</evidence>
<comment type="pathway">
    <text evidence="26">Glycan biosynthesis.</text>
</comment>
<evidence type="ECO:0000256" key="1">
    <source>
        <dbReference type="ARBA" id="ARBA00004249"/>
    </source>
</evidence>
<feature type="compositionally biased region" description="Low complexity" evidence="27">
    <location>
        <begin position="787"/>
        <end position="801"/>
    </location>
</feature>
<dbReference type="SUPFAM" id="SSF56601">
    <property type="entry name" value="beta-lactamase/transpeptidase-like"/>
    <property type="match status" value="1"/>
</dbReference>
<gene>
    <name evidence="32" type="ORF">C7R54_17465</name>
</gene>
<evidence type="ECO:0000256" key="26">
    <source>
        <dbReference type="ARBA" id="ARBA00060592"/>
    </source>
</evidence>
<name>A0A4Q1HHA6_9BURK</name>
<keyword evidence="11" id="KW-0328">Glycosyltransferase</keyword>
<evidence type="ECO:0000256" key="18">
    <source>
        <dbReference type="ARBA" id="ARBA00022989"/>
    </source>
</evidence>
<keyword evidence="33" id="KW-1185">Reference proteome</keyword>
<keyword evidence="7" id="KW-1003">Cell membrane</keyword>
<dbReference type="Gene3D" id="1.10.3810.10">
    <property type="entry name" value="Biosynthetic peptidoglycan transglycosylase-like"/>
    <property type="match status" value="1"/>
</dbReference>
<comment type="pathway">
    <text evidence="2">Cell wall biogenesis; peptidoglycan biosynthesis.</text>
</comment>
<evidence type="ECO:0000256" key="8">
    <source>
        <dbReference type="ARBA" id="ARBA00022519"/>
    </source>
</evidence>
<keyword evidence="8" id="KW-0997">Cell inner membrane</keyword>
<evidence type="ECO:0000259" key="30">
    <source>
        <dbReference type="Pfam" id="PF00912"/>
    </source>
</evidence>
<dbReference type="InterPro" id="IPR050396">
    <property type="entry name" value="Glycosyltr_51/Transpeptidase"/>
</dbReference>
<dbReference type="UniPathway" id="UPA00219"/>
<dbReference type="NCBIfam" id="TIGR02074">
    <property type="entry name" value="PBP_1a_fam"/>
    <property type="match status" value="1"/>
</dbReference>
<dbReference type="GO" id="GO:0006508">
    <property type="term" value="P:proteolysis"/>
    <property type="evidence" value="ECO:0007669"/>
    <property type="project" value="UniProtKB-KW"/>
</dbReference>
<dbReference type="InterPro" id="IPR001264">
    <property type="entry name" value="Glyco_trans_51"/>
</dbReference>
<dbReference type="PANTHER" id="PTHR32282">
    <property type="entry name" value="BINDING PROTEIN TRANSPEPTIDASE, PUTATIVE-RELATED"/>
    <property type="match status" value="1"/>
</dbReference>
<evidence type="ECO:0000256" key="16">
    <source>
        <dbReference type="ARBA" id="ARBA00022968"/>
    </source>
</evidence>
<evidence type="ECO:0000256" key="25">
    <source>
        <dbReference type="ARBA" id="ARBA00049902"/>
    </source>
</evidence>
<evidence type="ECO:0000256" key="22">
    <source>
        <dbReference type="ARBA" id="ARBA00023316"/>
    </source>
</evidence>
<feature type="domain" description="Penicillin-binding protein OB-like" evidence="31">
    <location>
        <begin position="340"/>
        <end position="449"/>
    </location>
</feature>
<evidence type="ECO:0000256" key="23">
    <source>
        <dbReference type="ARBA" id="ARBA00034000"/>
    </source>
</evidence>
<keyword evidence="22" id="KW-0961">Cell wall biogenesis/degradation</keyword>
<dbReference type="InterPro" id="IPR031376">
    <property type="entry name" value="PCB_OB"/>
</dbReference>
<evidence type="ECO:0000256" key="4">
    <source>
        <dbReference type="ARBA" id="ARBA00007739"/>
    </source>
</evidence>
<comment type="catalytic activity">
    <reaction evidence="25">
        <text>[GlcNAc-(1-&gt;4)-Mur2Ac(oyl-L-Ala-gamma-D-Glu-L-Lys-D-Ala-D-Ala)](n)-di-trans,octa-cis-undecaprenyl diphosphate + beta-D-GlcNAc-(1-&gt;4)-Mur2Ac(oyl-L-Ala-gamma-D-Glu-L-Lys-D-Ala-D-Ala)-di-trans,octa-cis-undecaprenyl diphosphate = [GlcNAc-(1-&gt;4)-Mur2Ac(oyl-L-Ala-gamma-D-Glu-L-Lys-D-Ala-D-Ala)](n+1)-di-trans,octa-cis-undecaprenyl diphosphate + di-trans,octa-cis-undecaprenyl diphosphate + H(+)</text>
        <dbReference type="Rhea" id="RHEA:23708"/>
        <dbReference type="Rhea" id="RHEA-COMP:9602"/>
        <dbReference type="Rhea" id="RHEA-COMP:9603"/>
        <dbReference type="ChEBI" id="CHEBI:15378"/>
        <dbReference type="ChEBI" id="CHEBI:58405"/>
        <dbReference type="ChEBI" id="CHEBI:60033"/>
        <dbReference type="ChEBI" id="CHEBI:78435"/>
        <dbReference type="EC" id="2.4.99.28"/>
    </reaction>
</comment>
<evidence type="ECO:0000256" key="11">
    <source>
        <dbReference type="ARBA" id="ARBA00022676"/>
    </source>
</evidence>
<evidence type="ECO:0000256" key="28">
    <source>
        <dbReference type="SAM" id="Phobius"/>
    </source>
</evidence>
<keyword evidence="15" id="KW-0133">Cell shape</keyword>
<keyword evidence="16" id="KW-0735">Signal-anchor</keyword>
<dbReference type="InterPro" id="IPR023346">
    <property type="entry name" value="Lysozyme-like_dom_sf"/>
</dbReference>
<evidence type="ECO:0000256" key="27">
    <source>
        <dbReference type="SAM" id="MobiDB-lite"/>
    </source>
</evidence>
<proteinExistence type="inferred from homology"/>
<dbReference type="RefSeq" id="WP_129151715.1">
    <property type="nucleotide sequence ID" value="NZ_JBHSDO010000012.1"/>
</dbReference>